<feature type="non-terminal residue" evidence="1">
    <location>
        <position position="132"/>
    </location>
</feature>
<dbReference type="AlphaFoldDB" id="X1H383"/>
<dbReference type="PANTHER" id="PTHR37945:SF1">
    <property type="entry name" value="EXTRACELLULAR TUNGSTATE BINDING PROTEIN"/>
    <property type="match status" value="1"/>
</dbReference>
<evidence type="ECO:0000313" key="1">
    <source>
        <dbReference type="EMBL" id="GAH51540.1"/>
    </source>
</evidence>
<sequence length="132" mass="14640">MIKFIAIATRCISPPDKYTETGQGMATTLLMTWEDVDAAHEGYTIIDRGTWLSFNETYTSLNVLAESIIGEDLLLNPYGVIPVNPVLHPHVKFLSVSRFIGFLTSPYGQALINAYRKNNAVLFHASFGICDV</sequence>
<reference evidence="1" key="1">
    <citation type="journal article" date="2014" name="Front. Microbiol.">
        <title>High frequency of phylogenetically diverse reductive dehalogenase-homologous genes in deep subseafloor sedimentary metagenomes.</title>
        <authorList>
            <person name="Kawai M."/>
            <person name="Futagami T."/>
            <person name="Toyoda A."/>
            <person name="Takaki Y."/>
            <person name="Nishi S."/>
            <person name="Hori S."/>
            <person name="Arai W."/>
            <person name="Tsubouchi T."/>
            <person name="Morono Y."/>
            <person name="Uchiyama I."/>
            <person name="Ito T."/>
            <person name="Fujiyama A."/>
            <person name="Inagaki F."/>
            <person name="Takami H."/>
        </authorList>
    </citation>
    <scope>NUCLEOTIDE SEQUENCE</scope>
    <source>
        <strain evidence="1">Expedition CK06-06</strain>
    </source>
</reference>
<dbReference type="InterPro" id="IPR052738">
    <property type="entry name" value="ABC-Tungstate_binding"/>
</dbReference>
<dbReference type="Gene3D" id="3.40.190.10">
    <property type="entry name" value="Periplasmic binding protein-like II"/>
    <property type="match status" value="1"/>
</dbReference>
<comment type="caution">
    <text evidence="1">The sequence shown here is derived from an EMBL/GenBank/DDBJ whole genome shotgun (WGS) entry which is preliminary data.</text>
</comment>
<dbReference type="PANTHER" id="PTHR37945">
    <property type="entry name" value="EXTRACELLULAR TUNGSTATE BINDING PROTEIN"/>
    <property type="match status" value="1"/>
</dbReference>
<proteinExistence type="predicted"/>
<gene>
    <name evidence="1" type="ORF">S03H2_27747</name>
</gene>
<evidence type="ECO:0008006" key="2">
    <source>
        <dbReference type="Google" id="ProtNLM"/>
    </source>
</evidence>
<organism evidence="1">
    <name type="scientific">marine sediment metagenome</name>
    <dbReference type="NCBI Taxonomy" id="412755"/>
    <lineage>
        <taxon>unclassified sequences</taxon>
        <taxon>metagenomes</taxon>
        <taxon>ecological metagenomes</taxon>
    </lineage>
</organism>
<protein>
    <recommendedName>
        <fullName evidence="2">PBP domain-containing protein</fullName>
    </recommendedName>
</protein>
<dbReference type="EMBL" id="BARU01016700">
    <property type="protein sequence ID" value="GAH51540.1"/>
    <property type="molecule type" value="Genomic_DNA"/>
</dbReference>
<name>X1H383_9ZZZZ</name>
<accession>X1H383</accession>